<dbReference type="EMBL" id="QGDH01000196">
    <property type="protein sequence ID" value="RAR02980.1"/>
    <property type="molecule type" value="Genomic_DNA"/>
</dbReference>
<evidence type="ECO:0000256" key="1">
    <source>
        <dbReference type="SAM" id="MobiDB-lite"/>
    </source>
</evidence>
<dbReference type="Proteomes" id="UP000249619">
    <property type="component" value="Unassembled WGS sequence"/>
</dbReference>
<accession>A0A364MTI1</accession>
<organism evidence="2 3">
    <name type="scientific">Stemphylium lycopersici</name>
    <name type="common">Tomato gray leaf spot disease fungus</name>
    <name type="synonym">Thyrospora lycopersici</name>
    <dbReference type="NCBI Taxonomy" id="183478"/>
    <lineage>
        <taxon>Eukaryota</taxon>
        <taxon>Fungi</taxon>
        <taxon>Dikarya</taxon>
        <taxon>Ascomycota</taxon>
        <taxon>Pezizomycotina</taxon>
        <taxon>Dothideomycetes</taxon>
        <taxon>Pleosporomycetidae</taxon>
        <taxon>Pleosporales</taxon>
        <taxon>Pleosporineae</taxon>
        <taxon>Pleosporaceae</taxon>
        <taxon>Stemphylium</taxon>
    </lineage>
</organism>
<gene>
    <name evidence="2" type="ORF">DDE83_008401</name>
</gene>
<evidence type="ECO:0000313" key="2">
    <source>
        <dbReference type="EMBL" id="RAR02980.1"/>
    </source>
</evidence>
<dbReference type="AlphaFoldDB" id="A0A364MTI1"/>
<reference evidence="3" key="1">
    <citation type="submission" date="2018-05" db="EMBL/GenBank/DDBJ databases">
        <title>Draft genome sequence of Stemphylium lycopersici strain CIDEFI 213.</title>
        <authorList>
            <person name="Medina R."/>
            <person name="Franco M.E.E."/>
            <person name="Lucentini C.G."/>
            <person name="Saparrat M.C.N."/>
            <person name="Balatti P.A."/>
        </authorList>
    </citation>
    <scope>NUCLEOTIDE SEQUENCE [LARGE SCALE GENOMIC DNA]</scope>
    <source>
        <strain evidence="3">CIDEFI 213</strain>
    </source>
</reference>
<proteinExistence type="predicted"/>
<comment type="caution">
    <text evidence="2">The sequence shown here is derived from an EMBL/GenBank/DDBJ whole genome shotgun (WGS) entry which is preliminary data.</text>
</comment>
<protein>
    <submittedName>
        <fullName evidence="2">Uncharacterized protein</fullName>
    </submittedName>
</protein>
<name>A0A364MTI1_STELY</name>
<keyword evidence="3" id="KW-1185">Reference proteome</keyword>
<sequence>MSRVAVVWAGLGDDDDAEASHWYENRHIPSAVAEIKCTARNAEQVGENAFQEVPQVEGKHMTIYDLPDGQGEQDLEAQIRPILGDLPREARLNTRFFREYANWYGEDWRGDPRDVQMWIVVLWQPTAAVHDEFVQWFRDEFAPGMLESPELLRTRIFKLEHATNIRGQKHEQVEKESLLQYMTFWEFDSPELPWEILVYLGSSERWRHYVEGGYLNWEMGQYLVNKNYPEMESGNPEMKKPRIIVTAEYQDQDDRSSQQDSSEDDDVSGEGSDSDPFELR</sequence>
<feature type="compositionally biased region" description="Acidic residues" evidence="1">
    <location>
        <begin position="261"/>
        <end position="280"/>
    </location>
</feature>
<feature type="region of interest" description="Disordered" evidence="1">
    <location>
        <begin position="231"/>
        <end position="280"/>
    </location>
</feature>
<evidence type="ECO:0000313" key="3">
    <source>
        <dbReference type="Proteomes" id="UP000249619"/>
    </source>
</evidence>